<evidence type="ECO:0000256" key="3">
    <source>
        <dbReference type="ARBA" id="ARBA00022741"/>
    </source>
</evidence>
<dbReference type="Proteomes" id="UP000611762">
    <property type="component" value="Unassembled WGS sequence"/>
</dbReference>
<dbReference type="RefSeq" id="WP_249311710.1">
    <property type="nucleotide sequence ID" value="NZ_JACRSU010000002.1"/>
</dbReference>
<dbReference type="AlphaFoldDB" id="A0A926DMP7"/>
<evidence type="ECO:0000313" key="8">
    <source>
        <dbReference type="Proteomes" id="UP000611762"/>
    </source>
</evidence>
<dbReference type="CDD" id="cd03224">
    <property type="entry name" value="ABC_TM1139_LivF_branched"/>
    <property type="match status" value="1"/>
</dbReference>
<dbReference type="InterPro" id="IPR027417">
    <property type="entry name" value="P-loop_NTPase"/>
</dbReference>
<dbReference type="GO" id="GO:0005524">
    <property type="term" value="F:ATP binding"/>
    <property type="evidence" value="ECO:0007669"/>
    <property type="project" value="UniProtKB-KW"/>
</dbReference>
<dbReference type="SMART" id="SM00382">
    <property type="entry name" value="AAA"/>
    <property type="match status" value="1"/>
</dbReference>
<comment type="caution">
    <text evidence="7">The sequence shown here is derived from an EMBL/GenBank/DDBJ whole genome shotgun (WGS) entry which is preliminary data.</text>
</comment>
<dbReference type="InterPro" id="IPR003593">
    <property type="entry name" value="AAA+_ATPase"/>
</dbReference>
<feature type="domain" description="ABC transporter" evidence="6">
    <location>
        <begin position="5"/>
        <end position="235"/>
    </location>
</feature>
<accession>A0A926DMP7</accession>
<evidence type="ECO:0000313" key="7">
    <source>
        <dbReference type="EMBL" id="MBC8540532.1"/>
    </source>
</evidence>
<evidence type="ECO:0000256" key="4">
    <source>
        <dbReference type="ARBA" id="ARBA00022840"/>
    </source>
</evidence>
<dbReference type="GO" id="GO:0015807">
    <property type="term" value="P:L-amino acid transport"/>
    <property type="evidence" value="ECO:0007669"/>
    <property type="project" value="TreeGrafter"/>
</dbReference>
<keyword evidence="3" id="KW-0547">Nucleotide-binding</keyword>
<dbReference type="PIRSF" id="PIRSF039137">
    <property type="entry name" value="ABC_branched_ATPase"/>
    <property type="match status" value="1"/>
</dbReference>
<dbReference type="InterPro" id="IPR003439">
    <property type="entry name" value="ABC_transporter-like_ATP-bd"/>
</dbReference>
<dbReference type="GO" id="GO:0016887">
    <property type="term" value="F:ATP hydrolysis activity"/>
    <property type="evidence" value="ECO:0007669"/>
    <property type="project" value="InterPro"/>
</dbReference>
<dbReference type="Gene3D" id="3.40.50.300">
    <property type="entry name" value="P-loop containing nucleotide triphosphate hydrolases"/>
    <property type="match status" value="1"/>
</dbReference>
<keyword evidence="8" id="KW-1185">Reference proteome</keyword>
<evidence type="ECO:0000256" key="5">
    <source>
        <dbReference type="ARBA" id="ARBA00022970"/>
    </source>
</evidence>
<protein>
    <submittedName>
        <fullName evidence="7">ABC transporter ATP-binding protein</fullName>
    </submittedName>
</protein>
<dbReference type="EMBL" id="JACRSU010000002">
    <property type="protein sequence ID" value="MBC8540532.1"/>
    <property type="molecule type" value="Genomic_DNA"/>
</dbReference>
<proteinExistence type="inferred from homology"/>
<gene>
    <name evidence="7" type="ORF">H8698_06040</name>
</gene>
<dbReference type="InterPro" id="IPR052156">
    <property type="entry name" value="BCAA_Transport_ATP-bd_LivF"/>
</dbReference>
<sequence>MGDLLTIENLTVSYGGIEAVKNVSLSVPEGEIVTLVGANGAGKSTVLKSAAGLVKPKSGCIFFKGQNIAAKPPHEIVKQGIALVPEGRRVFANLTVKENLKIGAYLRKDDLKESMQHIYSLFPRLKERRWQLSGTLSGGEQQMLALGRALMSRPELIMMDEPSLGLAPLIVKDIFDIIKEIRNEGITVLLIEQNANLALSCADTAYVLETGRLVKKGTGKALLRDESVKEAYLGKARQQKRSNKNGT</sequence>
<comment type="similarity">
    <text evidence="1">Belongs to the ABC transporter superfamily.</text>
</comment>
<dbReference type="InterPro" id="IPR030660">
    <property type="entry name" value="ABC_branched_ATPase_LivF/BraG"/>
</dbReference>
<dbReference type="SUPFAM" id="SSF52540">
    <property type="entry name" value="P-loop containing nucleoside triphosphate hydrolases"/>
    <property type="match status" value="1"/>
</dbReference>
<evidence type="ECO:0000259" key="6">
    <source>
        <dbReference type="PROSITE" id="PS50893"/>
    </source>
</evidence>
<dbReference type="GO" id="GO:0015658">
    <property type="term" value="F:branched-chain amino acid transmembrane transporter activity"/>
    <property type="evidence" value="ECO:0007669"/>
    <property type="project" value="InterPro"/>
</dbReference>
<dbReference type="PANTHER" id="PTHR43820">
    <property type="entry name" value="HIGH-AFFINITY BRANCHED-CHAIN AMINO ACID TRANSPORT ATP-BINDING PROTEIN LIVF"/>
    <property type="match status" value="1"/>
</dbReference>
<keyword evidence="5" id="KW-0029">Amino-acid transport</keyword>
<dbReference type="PROSITE" id="PS50893">
    <property type="entry name" value="ABC_TRANSPORTER_2"/>
    <property type="match status" value="1"/>
</dbReference>
<dbReference type="InterPro" id="IPR017871">
    <property type="entry name" value="ABC_transporter-like_CS"/>
</dbReference>
<organism evidence="7 8">
    <name type="scientific">Congzhengia minquanensis</name>
    <dbReference type="NCBI Taxonomy" id="2763657"/>
    <lineage>
        <taxon>Bacteria</taxon>
        <taxon>Bacillati</taxon>
        <taxon>Bacillota</taxon>
        <taxon>Clostridia</taxon>
        <taxon>Eubacteriales</taxon>
        <taxon>Oscillospiraceae</taxon>
        <taxon>Congzhengia</taxon>
    </lineage>
</organism>
<dbReference type="Pfam" id="PF00005">
    <property type="entry name" value="ABC_tran"/>
    <property type="match status" value="1"/>
</dbReference>
<dbReference type="PROSITE" id="PS00211">
    <property type="entry name" value="ABC_TRANSPORTER_1"/>
    <property type="match status" value="1"/>
</dbReference>
<evidence type="ECO:0000256" key="2">
    <source>
        <dbReference type="ARBA" id="ARBA00022448"/>
    </source>
</evidence>
<keyword evidence="4 7" id="KW-0067">ATP-binding</keyword>
<reference evidence="7" key="1">
    <citation type="submission" date="2020-08" db="EMBL/GenBank/DDBJ databases">
        <title>Genome public.</title>
        <authorList>
            <person name="Liu C."/>
            <person name="Sun Q."/>
        </authorList>
    </citation>
    <scope>NUCLEOTIDE SEQUENCE</scope>
    <source>
        <strain evidence="7">H8</strain>
    </source>
</reference>
<keyword evidence="2" id="KW-0813">Transport</keyword>
<evidence type="ECO:0000256" key="1">
    <source>
        <dbReference type="ARBA" id="ARBA00005417"/>
    </source>
</evidence>
<name>A0A926DMP7_9FIRM</name>
<dbReference type="PANTHER" id="PTHR43820:SF3">
    <property type="entry name" value="BRANCHED-CHAIN AMINO ACID TRANSPORT SYSTEM,ATP-BINDING PROTEIN"/>
    <property type="match status" value="1"/>
</dbReference>